<evidence type="ECO:0000256" key="7">
    <source>
        <dbReference type="SAM" id="Phobius"/>
    </source>
</evidence>
<dbReference type="Gene3D" id="2.40.50.100">
    <property type="match status" value="1"/>
</dbReference>
<evidence type="ECO:0000313" key="9">
    <source>
        <dbReference type="EMBL" id="RQH43308.1"/>
    </source>
</evidence>
<feature type="coiled-coil region" evidence="6">
    <location>
        <begin position="113"/>
        <end position="278"/>
    </location>
</feature>
<dbReference type="Gene3D" id="1.10.287.470">
    <property type="entry name" value="Helix hairpin bin"/>
    <property type="match status" value="1"/>
</dbReference>
<dbReference type="EMBL" id="RCBY01000063">
    <property type="protein sequence ID" value="RQH43308.1"/>
    <property type="molecule type" value="Genomic_DNA"/>
</dbReference>
<dbReference type="GO" id="GO:0016020">
    <property type="term" value="C:membrane"/>
    <property type="evidence" value="ECO:0007669"/>
    <property type="project" value="UniProtKB-SubCell"/>
</dbReference>
<feature type="coiled-coil region" evidence="6">
    <location>
        <begin position="303"/>
        <end position="365"/>
    </location>
</feature>
<organism evidence="9 10">
    <name type="scientific">Okeania hirsuta</name>
    <dbReference type="NCBI Taxonomy" id="1458930"/>
    <lineage>
        <taxon>Bacteria</taxon>
        <taxon>Bacillati</taxon>
        <taxon>Cyanobacteriota</taxon>
        <taxon>Cyanophyceae</taxon>
        <taxon>Oscillatoriophycideae</taxon>
        <taxon>Oscillatoriales</taxon>
        <taxon>Microcoleaceae</taxon>
        <taxon>Okeania</taxon>
    </lineage>
</organism>
<dbReference type="Pfam" id="PF25917">
    <property type="entry name" value="BSH_RND"/>
    <property type="match status" value="1"/>
</dbReference>
<accession>A0A3N6RDK0</accession>
<dbReference type="InterPro" id="IPR022275">
    <property type="entry name" value="NHPM_bacteriocin_SS_HylD"/>
</dbReference>
<protein>
    <submittedName>
        <fullName evidence="9">NHLP bacteriocin system secretion protein</fullName>
    </submittedName>
</protein>
<keyword evidence="10" id="KW-1185">Reference proteome</keyword>
<dbReference type="Proteomes" id="UP000269154">
    <property type="component" value="Unassembled WGS sequence"/>
</dbReference>
<comment type="similarity">
    <text evidence="2">Belongs to the membrane fusion protein (MFP) (TC 8.A.1) family.</text>
</comment>
<dbReference type="NCBIfam" id="TIGR03794">
    <property type="entry name" value="NHLM_micro_HlyD"/>
    <property type="match status" value="1"/>
</dbReference>
<evidence type="ECO:0000259" key="8">
    <source>
        <dbReference type="Pfam" id="PF25917"/>
    </source>
</evidence>
<evidence type="ECO:0000256" key="1">
    <source>
        <dbReference type="ARBA" id="ARBA00004167"/>
    </source>
</evidence>
<gene>
    <name evidence="9" type="ORF">D5R40_13170</name>
</gene>
<dbReference type="InterPro" id="IPR050739">
    <property type="entry name" value="MFP"/>
</dbReference>
<feature type="transmembrane region" description="Helical" evidence="7">
    <location>
        <begin position="35"/>
        <end position="54"/>
    </location>
</feature>
<evidence type="ECO:0000256" key="4">
    <source>
        <dbReference type="ARBA" id="ARBA00022989"/>
    </source>
</evidence>
<comment type="caution">
    <text evidence="9">The sequence shown here is derived from an EMBL/GenBank/DDBJ whole genome shotgun (WGS) entry which is preliminary data.</text>
</comment>
<dbReference type="RefSeq" id="WP_124142727.1">
    <property type="nucleotide sequence ID" value="NZ_CAWOKI010000382.1"/>
</dbReference>
<reference evidence="9 10" key="1">
    <citation type="journal article" date="2018" name="ACS Chem. Biol.">
        <title>Ketoreductase domain dysfunction expands chemodiversity: malyngamide biosynthesis in the cyanobacterium Okeania hirsuta.</title>
        <authorList>
            <person name="Moss N.A."/>
            <person name="Leao T."/>
            <person name="Rankin M."/>
            <person name="McCullough T.M."/>
            <person name="Qu P."/>
            <person name="Korobeynikov A."/>
            <person name="Smith J.L."/>
            <person name="Gerwick L."/>
            <person name="Gerwick W.H."/>
        </authorList>
    </citation>
    <scope>NUCLEOTIDE SEQUENCE [LARGE SCALE GENOMIC DNA]</scope>
    <source>
        <strain evidence="9 10">PAB10Feb10-1</strain>
    </source>
</reference>
<dbReference type="SUPFAM" id="SSF111369">
    <property type="entry name" value="HlyD-like secretion proteins"/>
    <property type="match status" value="1"/>
</dbReference>
<evidence type="ECO:0000256" key="5">
    <source>
        <dbReference type="ARBA" id="ARBA00023136"/>
    </source>
</evidence>
<evidence type="ECO:0000256" key="6">
    <source>
        <dbReference type="SAM" id="Coils"/>
    </source>
</evidence>
<keyword evidence="5 7" id="KW-0472">Membrane</keyword>
<dbReference type="PANTHER" id="PTHR30386:SF26">
    <property type="entry name" value="TRANSPORT PROTEIN COMB"/>
    <property type="match status" value="1"/>
</dbReference>
<keyword evidence="3 7" id="KW-0812">Transmembrane</keyword>
<dbReference type="OrthoDB" id="8439633at2"/>
<evidence type="ECO:0000256" key="3">
    <source>
        <dbReference type="ARBA" id="ARBA00022692"/>
    </source>
</evidence>
<sequence length="650" mass="74175">MSEKQRRIFRKESLERLSSPERLDQLMQVVTLKDWLPLATLGSLVILGLLWSIFGKIPITISGKGVLIRPRQVIEFQSAIAGRLQSLNIQDGQCIKKNYVLATIDPSQLKKQLELQQNKLIQLESQAQDTQQLQNQRTQLEIEALVGKKNSLEQRLKDTQAITPILQNDTLNAIREQRQSLEKRLSDLETVTPILKEKKLEAIAKQRTSLQQRLQDAKALTPELQEKQLAALTEQKITLEQRLENTKALTPILLNQNEVALQQKRESLLQRLQDARELTPTFEERLKRRQDLYEQGAISEDTLLQSKQEYQQNLQNITEIEAELKQLEVERTEAIEKYAQNLNNIKEIETELTELKVQEAQVNQQYLDNLNTIREIETKIQELDLQTTETDERFLDNTNRINEIKAELQGLKLQETETKQKFLENQNTITQIKADLQDLDTQRKRLEQENLEAVNTRKNQIEEVKREIAQLEKQITDNSKILSPVDGCILEIQTTLGQFVNPGTTLGKINIKGKSGELQAVSYFAVSDGKRITPEMEILITPDTVKRERFGGIIGKIISVSDFPVTKEGANFVVGNPEIVENIIGESGGKIEAIAQLKLDPNTFSSYQWSSSKGPQQKLTAGTTTTTRVRVEERAPITFVLPILREWSGI</sequence>
<name>A0A3N6RDK0_9CYAN</name>
<proteinExistence type="inferred from homology"/>
<dbReference type="InterPro" id="IPR058625">
    <property type="entry name" value="MdtA-like_BSH"/>
</dbReference>
<comment type="subcellular location">
    <subcellularLocation>
        <location evidence="1">Membrane</location>
        <topology evidence="1">Single-pass membrane protein</topology>
    </subcellularLocation>
</comment>
<feature type="domain" description="Multidrug resistance protein MdtA-like barrel-sandwich hybrid" evidence="8">
    <location>
        <begin position="74"/>
        <end position="509"/>
    </location>
</feature>
<feature type="coiled-coil region" evidence="6">
    <location>
        <begin position="401"/>
        <end position="481"/>
    </location>
</feature>
<evidence type="ECO:0000313" key="10">
    <source>
        <dbReference type="Proteomes" id="UP000269154"/>
    </source>
</evidence>
<dbReference type="AlphaFoldDB" id="A0A3N6RDK0"/>
<dbReference type="PANTHER" id="PTHR30386">
    <property type="entry name" value="MEMBRANE FUSION SUBUNIT OF EMRAB-TOLC MULTIDRUG EFFLUX PUMP"/>
    <property type="match status" value="1"/>
</dbReference>
<keyword evidence="6" id="KW-0175">Coiled coil</keyword>
<keyword evidence="4 7" id="KW-1133">Transmembrane helix</keyword>
<evidence type="ECO:0000256" key="2">
    <source>
        <dbReference type="ARBA" id="ARBA00009477"/>
    </source>
</evidence>